<reference evidence="4 5" key="1">
    <citation type="journal article" date="2016" name="Front. Microbiol.">
        <title>Genome and transcriptome sequences reveal the specific parasitism of the nematophagous Purpureocillium lilacinum 36-1.</title>
        <authorList>
            <person name="Xie J."/>
            <person name="Li S."/>
            <person name="Mo C."/>
            <person name="Xiao X."/>
            <person name="Peng D."/>
            <person name="Wang G."/>
            <person name="Xiao Y."/>
        </authorList>
    </citation>
    <scope>NUCLEOTIDE SEQUENCE [LARGE SCALE GENOMIC DNA]</scope>
    <source>
        <strain evidence="4 5">36-1</strain>
    </source>
</reference>
<sequence length="812" mass="87670">MHWIPPGVPQVLRALPCTPQALDPLWLSRFSARRPGCLTPVLEAPRPMDRRGGTPPTPSGLHRGWGTRAIRSSWFQIFFFFPSRLQANQLHHLCDSPPPATRLTETACSRNPTALVLEEYRNLPPRRTSNPTTMGKSRRNRGGTAHRRDPIAKQVKPPSDPELAALRESKILPILADLKNADPKSRSAAAAAISNIIQDSKCRKLLLREQVVHVVLTKTLTDAALESRAAGWGILQVLAQEEEADFCVHLFRQDVLTAIEYAAKMVTERLQSTATPFAKTPKAEQGFIASIAASLVSLLTALAEAGDEVLEAISANAIVSQFLFLLISHDGHGQEDGIAGLRVDAMACLMILCEDNAALAEKLVTSEHDRCLKALLALKDDTNSDGVLACATLHNIFASLNGLRNAPQVPEADDSLLIPTLTKTIAAITQGQAATNGNGWSSPVEQQQLALETLASIGTSLNAAMAGPAPRKERDEAHREDDEDMGDADADAGDADEDEGAEDNEAEGDEDDEMDQDEMEADMDMVTGVDGDDDDDINDLPVLKALLQTTMPELIRVACLQPSSDETMRLQGHALSALNNIAWSVSLIDFSEDQNEGIQKAWAPVGRSLWERVISPILATDTADVGLATQVTSLAWAVARSLGGSTPLKADEHRKFIALYQATKGLAGTADNDDNEDPFQSLGVKCVGVLGQLALHPAPVDRNREVGTFLVTLLAGLPDGAGAGAGAGATPPADAVEALNQLFDVYGDETYPYDRDVFWRGNFLSHLEAAVPKVRALIKSIDKKTHAELRTRADEASLNLTRFLAYKKKHKP</sequence>
<evidence type="ECO:0000259" key="3">
    <source>
        <dbReference type="Pfam" id="PF25567"/>
    </source>
</evidence>
<evidence type="ECO:0000256" key="2">
    <source>
        <dbReference type="SAM" id="MobiDB-lite"/>
    </source>
</evidence>
<name>A0A2U3E7T7_PURLI</name>
<dbReference type="InterPro" id="IPR011989">
    <property type="entry name" value="ARM-like"/>
</dbReference>
<comment type="similarity">
    <text evidence="1">Belongs to the nuclear import and ribosome assembly adapter family.</text>
</comment>
<gene>
    <name evidence="4" type="ORF">PCL_12987</name>
</gene>
<evidence type="ECO:0000256" key="1">
    <source>
        <dbReference type="ARBA" id="ARBA00049983"/>
    </source>
</evidence>
<dbReference type="GO" id="GO:0051082">
    <property type="term" value="F:unfolded protein binding"/>
    <property type="evidence" value="ECO:0007669"/>
    <property type="project" value="TreeGrafter"/>
</dbReference>
<dbReference type="PANTHER" id="PTHR13347:SF1">
    <property type="entry name" value="HEAT REPEAT-CONTAINING PROTEIN 3"/>
    <property type="match status" value="1"/>
</dbReference>
<organism evidence="4 5">
    <name type="scientific">Purpureocillium lilacinum</name>
    <name type="common">Paecilomyces lilacinus</name>
    <dbReference type="NCBI Taxonomy" id="33203"/>
    <lineage>
        <taxon>Eukaryota</taxon>
        <taxon>Fungi</taxon>
        <taxon>Dikarya</taxon>
        <taxon>Ascomycota</taxon>
        <taxon>Pezizomycotina</taxon>
        <taxon>Sordariomycetes</taxon>
        <taxon>Hypocreomycetidae</taxon>
        <taxon>Hypocreales</taxon>
        <taxon>Ophiocordycipitaceae</taxon>
        <taxon>Purpureocillium</taxon>
    </lineage>
</organism>
<proteinExistence type="inferred from homology"/>
<feature type="compositionally biased region" description="Basic and acidic residues" evidence="2">
    <location>
        <begin position="470"/>
        <end position="480"/>
    </location>
</feature>
<evidence type="ECO:0000313" key="5">
    <source>
        <dbReference type="Proteomes" id="UP000245956"/>
    </source>
</evidence>
<dbReference type="GO" id="GO:0006606">
    <property type="term" value="P:protein import into nucleus"/>
    <property type="evidence" value="ECO:0007669"/>
    <property type="project" value="TreeGrafter"/>
</dbReference>
<dbReference type="InterPro" id="IPR052616">
    <property type="entry name" value="SYO1-like"/>
</dbReference>
<comment type="caution">
    <text evidence="4">The sequence shown here is derived from an EMBL/GenBank/DDBJ whole genome shotgun (WGS) entry which is preliminary data.</text>
</comment>
<accession>A0A2U3E7T7</accession>
<dbReference type="SMART" id="SM00185">
    <property type="entry name" value="ARM"/>
    <property type="match status" value="2"/>
</dbReference>
<dbReference type="CDD" id="cd13394">
    <property type="entry name" value="Syo1_like"/>
    <property type="match status" value="1"/>
</dbReference>
<feature type="compositionally biased region" description="Basic residues" evidence="2">
    <location>
        <begin position="136"/>
        <end position="145"/>
    </location>
</feature>
<dbReference type="InterPro" id="IPR016024">
    <property type="entry name" value="ARM-type_fold"/>
</dbReference>
<feature type="domain" description="SYO1-like TPR repeats" evidence="3">
    <location>
        <begin position="560"/>
        <end position="810"/>
    </location>
</feature>
<dbReference type="Gene3D" id="1.25.10.10">
    <property type="entry name" value="Leucine-rich Repeat Variant"/>
    <property type="match status" value="2"/>
</dbReference>
<dbReference type="EMBL" id="LCWV01000009">
    <property type="protein sequence ID" value="PWI70588.1"/>
    <property type="molecule type" value="Genomic_DNA"/>
</dbReference>
<dbReference type="AlphaFoldDB" id="A0A2U3E7T7"/>
<dbReference type="InterPro" id="IPR000225">
    <property type="entry name" value="Armadillo"/>
</dbReference>
<dbReference type="Pfam" id="PF25567">
    <property type="entry name" value="TPR_SYO1"/>
    <property type="match status" value="1"/>
</dbReference>
<dbReference type="Proteomes" id="UP000245956">
    <property type="component" value="Unassembled WGS sequence"/>
</dbReference>
<dbReference type="PANTHER" id="PTHR13347">
    <property type="entry name" value="HEAT REPEAT-CONTAINING PROTEIN 3"/>
    <property type="match status" value="1"/>
</dbReference>
<feature type="compositionally biased region" description="Acidic residues" evidence="2">
    <location>
        <begin position="481"/>
        <end position="515"/>
    </location>
</feature>
<dbReference type="SUPFAM" id="SSF48371">
    <property type="entry name" value="ARM repeat"/>
    <property type="match status" value="1"/>
</dbReference>
<evidence type="ECO:0000313" key="4">
    <source>
        <dbReference type="EMBL" id="PWI70588.1"/>
    </source>
</evidence>
<dbReference type="InterPro" id="IPR057990">
    <property type="entry name" value="TPR_SYO1"/>
</dbReference>
<feature type="region of interest" description="Disordered" evidence="2">
    <location>
        <begin position="461"/>
        <end position="515"/>
    </location>
</feature>
<protein>
    <recommendedName>
        <fullName evidence="3">SYO1-like TPR repeats domain-containing protein</fullName>
    </recommendedName>
</protein>
<feature type="region of interest" description="Disordered" evidence="2">
    <location>
        <begin position="41"/>
        <end position="63"/>
    </location>
</feature>
<feature type="region of interest" description="Disordered" evidence="2">
    <location>
        <begin position="124"/>
        <end position="159"/>
    </location>
</feature>
<dbReference type="GO" id="GO:0042273">
    <property type="term" value="P:ribosomal large subunit biogenesis"/>
    <property type="evidence" value="ECO:0007669"/>
    <property type="project" value="TreeGrafter"/>
</dbReference>